<sequence length="47" mass="5361">MIYMKCDQESCADSVCTVFSSSKGIPHPDQLKILSFLREKKELARNI</sequence>
<comment type="caution">
    <text evidence="1">The sequence shown here is derived from an EMBL/GenBank/DDBJ whole genome shotgun (WGS) entry which is preliminary data.</text>
</comment>
<protein>
    <submittedName>
        <fullName evidence="1">Uncharacterized protein</fullName>
    </submittedName>
</protein>
<evidence type="ECO:0000313" key="1">
    <source>
        <dbReference type="EMBL" id="KUG16072.1"/>
    </source>
</evidence>
<name>A0A0W8F596_9ZZZZ</name>
<proteinExistence type="predicted"/>
<organism evidence="1">
    <name type="scientific">hydrocarbon metagenome</name>
    <dbReference type="NCBI Taxonomy" id="938273"/>
    <lineage>
        <taxon>unclassified sequences</taxon>
        <taxon>metagenomes</taxon>
        <taxon>ecological metagenomes</taxon>
    </lineage>
</organism>
<dbReference type="AlphaFoldDB" id="A0A0W8F596"/>
<gene>
    <name evidence="1" type="ORF">ASZ90_014237</name>
</gene>
<accession>A0A0W8F596</accession>
<dbReference type="EMBL" id="LNQE01001515">
    <property type="protein sequence ID" value="KUG16072.1"/>
    <property type="molecule type" value="Genomic_DNA"/>
</dbReference>
<reference evidence="1" key="1">
    <citation type="journal article" date="2015" name="Proc. Natl. Acad. Sci. U.S.A.">
        <title>Networks of energetic and metabolic interactions define dynamics in microbial communities.</title>
        <authorList>
            <person name="Embree M."/>
            <person name="Liu J.K."/>
            <person name="Al-Bassam M.M."/>
            <person name="Zengler K."/>
        </authorList>
    </citation>
    <scope>NUCLEOTIDE SEQUENCE</scope>
</reference>